<feature type="transmembrane region" description="Helical" evidence="5">
    <location>
        <begin position="108"/>
        <end position="129"/>
    </location>
</feature>
<dbReference type="InterPro" id="IPR036259">
    <property type="entry name" value="MFS_trans_sf"/>
</dbReference>
<keyword evidence="4 5" id="KW-0472">Membrane</keyword>
<dbReference type="PANTHER" id="PTHR23502">
    <property type="entry name" value="MAJOR FACILITATOR SUPERFAMILY"/>
    <property type="match status" value="1"/>
</dbReference>
<feature type="transmembrane region" description="Helical" evidence="5">
    <location>
        <begin position="227"/>
        <end position="249"/>
    </location>
</feature>
<evidence type="ECO:0000313" key="7">
    <source>
        <dbReference type="EMBL" id="EOA85538.1"/>
    </source>
</evidence>
<feature type="transmembrane region" description="Helical" evidence="5">
    <location>
        <begin position="405"/>
        <end position="432"/>
    </location>
</feature>
<evidence type="ECO:0000256" key="4">
    <source>
        <dbReference type="ARBA" id="ARBA00023136"/>
    </source>
</evidence>
<accession>R0JX78</accession>
<dbReference type="PROSITE" id="PS50850">
    <property type="entry name" value="MFS"/>
    <property type="match status" value="1"/>
</dbReference>
<evidence type="ECO:0000256" key="2">
    <source>
        <dbReference type="ARBA" id="ARBA00022692"/>
    </source>
</evidence>
<dbReference type="HOGENOM" id="CLU_008455_1_3_1"/>
<dbReference type="GO" id="GO:0016020">
    <property type="term" value="C:membrane"/>
    <property type="evidence" value="ECO:0007669"/>
    <property type="project" value="UniProtKB-SubCell"/>
</dbReference>
<keyword evidence="2 5" id="KW-0812">Transmembrane</keyword>
<dbReference type="InterPro" id="IPR011701">
    <property type="entry name" value="MFS"/>
</dbReference>
<dbReference type="GO" id="GO:0022857">
    <property type="term" value="F:transmembrane transporter activity"/>
    <property type="evidence" value="ECO:0007669"/>
    <property type="project" value="InterPro"/>
</dbReference>
<dbReference type="Proteomes" id="UP000016935">
    <property type="component" value="Unassembled WGS sequence"/>
</dbReference>
<dbReference type="Pfam" id="PF07690">
    <property type="entry name" value="MFS_1"/>
    <property type="match status" value="1"/>
</dbReference>
<comment type="subcellular location">
    <subcellularLocation>
        <location evidence="1">Membrane</location>
        <topology evidence="1">Multi-pass membrane protein</topology>
    </subcellularLocation>
</comment>
<feature type="transmembrane region" description="Helical" evidence="5">
    <location>
        <begin position="341"/>
        <end position="359"/>
    </location>
</feature>
<dbReference type="InterPro" id="IPR005829">
    <property type="entry name" value="Sugar_transporter_CS"/>
</dbReference>
<dbReference type="PROSITE" id="PS00216">
    <property type="entry name" value="SUGAR_TRANSPORT_1"/>
    <property type="match status" value="1"/>
</dbReference>
<feature type="transmembrane region" description="Helical" evidence="5">
    <location>
        <begin position="300"/>
        <end position="321"/>
    </location>
</feature>
<feature type="transmembrane region" description="Helical" evidence="5">
    <location>
        <begin position="166"/>
        <end position="188"/>
    </location>
</feature>
<feature type="transmembrane region" description="Helical" evidence="5">
    <location>
        <begin position="472"/>
        <end position="496"/>
    </location>
</feature>
<dbReference type="CDD" id="cd17323">
    <property type="entry name" value="MFS_Tpo1_MDR_like"/>
    <property type="match status" value="1"/>
</dbReference>
<dbReference type="STRING" id="671987.R0JX78"/>
<dbReference type="AlphaFoldDB" id="R0JX78"/>
<evidence type="ECO:0000256" key="3">
    <source>
        <dbReference type="ARBA" id="ARBA00022989"/>
    </source>
</evidence>
<dbReference type="EMBL" id="KB908692">
    <property type="protein sequence ID" value="EOA85538.1"/>
    <property type="molecule type" value="Genomic_DNA"/>
</dbReference>
<evidence type="ECO:0000256" key="5">
    <source>
        <dbReference type="SAM" id="Phobius"/>
    </source>
</evidence>
<dbReference type="SUPFAM" id="SSF103473">
    <property type="entry name" value="MFS general substrate transporter"/>
    <property type="match status" value="1"/>
</dbReference>
<feature type="transmembrane region" description="Helical" evidence="5">
    <location>
        <begin position="380"/>
        <end position="399"/>
    </location>
</feature>
<dbReference type="RefSeq" id="XP_008026838.1">
    <property type="nucleotide sequence ID" value="XM_008028647.1"/>
</dbReference>
<evidence type="ECO:0000313" key="8">
    <source>
        <dbReference type="Proteomes" id="UP000016935"/>
    </source>
</evidence>
<proteinExistence type="predicted"/>
<dbReference type="eggNOG" id="KOG0255">
    <property type="taxonomic scope" value="Eukaryota"/>
</dbReference>
<dbReference type="InterPro" id="IPR020846">
    <property type="entry name" value="MFS_dom"/>
</dbReference>
<evidence type="ECO:0000259" key="6">
    <source>
        <dbReference type="PROSITE" id="PS50850"/>
    </source>
</evidence>
<organism evidence="7 8">
    <name type="scientific">Exserohilum turcicum (strain 28A)</name>
    <name type="common">Northern leaf blight fungus</name>
    <name type="synonym">Setosphaeria turcica</name>
    <dbReference type="NCBI Taxonomy" id="671987"/>
    <lineage>
        <taxon>Eukaryota</taxon>
        <taxon>Fungi</taxon>
        <taxon>Dikarya</taxon>
        <taxon>Ascomycota</taxon>
        <taxon>Pezizomycotina</taxon>
        <taxon>Dothideomycetes</taxon>
        <taxon>Pleosporomycetidae</taxon>
        <taxon>Pleosporales</taxon>
        <taxon>Pleosporineae</taxon>
        <taxon>Pleosporaceae</taxon>
        <taxon>Exserohilum</taxon>
    </lineage>
</organism>
<name>R0JX78_EXST2</name>
<evidence type="ECO:0000256" key="1">
    <source>
        <dbReference type="ARBA" id="ARBA00004141"/>
    </source>
</evidence>
<dbReference type="GO" id="GO:0140115">
    <property type="term" value="P:export across plasma membrane"/>
    <property type="evidence" value="ECO:0007669"/>
    <property type="project" value="UniProtKB-ARBA"/>
</dbReference>
<keyword evidence="3 5" id="KW-1133">Transmembrane helix</keyword>
<dbReference type="GeneID" id="19400999"/>
<keyword evidence="8" id="KW-1185">Reference proteome</keyword>
<dbReference type="OrthoDB" id="6770063at2759"/>
<reference evidence="7 8" key="2">
    <citation type="journal article" date="2013" name="PLoS Genet.">
        <title>Comparative genome structure, secondary metabolite, and effector coding capacity across Cochliobolus pathogens.</title>
        <authorList>
            <person name="Condon B.J."/>
            <person name="Leng Y."/>
            <person name="Wu D."/>
            <person name="Bushley K.E."/>
            <person name="Ohm R.A."/>
            <person name="Otillar R."/>
            <person name="Martin J."/>
            <person name="Schackwitz W."/>
            <person name="Grimwood J."/>
            <person name="MohdZainudin N."/>
            <person name="Xue C."/>
            <person name="Wang R."/>
            <person name="Manning V.A."/>
            <person name="Dhillon B."/>
            <person name="Tu Z.J."/>
            <person name="Steffenson B.J."/>
            <person name="Salamov A."/>
            <person name="Sun H."/>
            <person name="Lowry S."/>
            <person name="LaButti K."/>
            <person name="Han J."/>
            <person name="Copeland A."/>
            <person name="Lindquist E."/>
            <person name="Barry K."/>
            <person name="Schmutz J."/>
            <person name="Baker S.E."/>
            <person name="Ciuffetti L.M."/>
            <person name="Grigoriev I.V."/>
            <person name="Zhong S."/>
            <person name="Turgeon B.G."/>
        </authorList>
    </citation>
    <scope>NUCLEOTIDE SEQUENCE [LARGE SCALE GENOMIC DNA]</scope>
    <source>
        <strain evidence="8">28A</strain>
    </source>
</reference>
<reference evidence="7 8" key="1">
    <citation type="journal article" date="2012" name="PLoS Pathog.">
        <title>Diverse lifestyles and strategies of plant pathogenesis encoded in the genomes of eighteen Dothideomycetes fungi.</title>
        <authorList>
            <person name="Ohm R.A."/>
            <person name="Feau N."/>
            <person name="Henrissat B."/>
            <person name="Schoch C.L."/>
            <person name="Horwitz B.A."/>
            <person name="Barry K.W."/>
            <person name="Condon B.J."/>
            <person name="Copeland A.C."/>
            <person name="Dhillon B."/>
            <person name="Glaser F."/>
            <person name="Hesse C.N."/>
            <person name="Kosti I."/>
            <person name="LaButti K."/>
            <person name="Lindquist E.A."/>
            <person name="Lucas S."/>
            <person name="Salamov A.A."/>
            <person name="Bradshaw R.E."/>
            <person name="Ciuffetti L."/>
            <person name="Hamelin R.C."/>
            <person name="Kema G.H.J."/>
            <person name="Lawrence C."/>
            <person name="Scott J.A."/>
            <person name="Spatafora J.W."/>
            <person name="Turgeon B.G."/>
            <person name="de Wit P.J.G.M."/>
            <person name="Zhong S."/>
            <person name="Goodwin S.B."/>
            <person name="Grigoriev I.V."/>
        </authorList>
    </citation>
    <scope>NUCLEOTIDE SEQUENCE [LARGE SCALE GENOMIC DNA]</scope>
    <source>
        <strain evidence="8">28A</strain>
    </source>
</reference>
<dbReference type="PANTHER" id="PTHR23502:SF60">
    <property type="entry name" value="MAJOR FACILITATOR SUPERFAMILY (MFS) PROFILE DOMAIN-CONTAINING PROTEIN-RELATED"/>
    <property type="match status" value="1"/>
</dbReference>
<gene>
    <name evidence="7" type="ORF">SETTUDRAFT_169743</name>
</gene>
<protein>
    <recommendedName>
        <fullName evidence="6">Major facilitator superfamily (MFS) profile domain-containing protein</fullName>
    </recommendedName>
</protein>
<dbReference type="Gene3D" id="1.20.1250.20">
    <property type="entry name" value="MFS general substrate transporter like domains"/>
    <property type="match status" value="1"/>
</dbReference>
<dbReference type="GO" id="GO:0042908">
    <property type="term" value="P:xenobiotic transport"/>
    <property type="evidence" value="ECO:0007669"/>
    <property type="project" value="UniProtKB-ARBA"/>
</dbReference>
<feature type="transmembrane region" description="Helical" evidence="5">
    <location>
        <begin position="444"/>
        <end position="466"/>
    </location>
</feature>
<feature type="transmembrane region" description="Helical" evidence="5">
    <location>
        <begin position="200"/>
        <end position="221"/>
    </location>
</feature>
<sequence>MTKAITNMGPSADVGVMSVAMSMAQTADSEKGRDPERPPLYQVDQTAQVSHHDQMLPADVKTARDWPRPRKWIATLIPSGFLFLQALTETMLVPVEKQVSRDLHIRRPYEWILCNSLVLVGIGFGPLLLAPLSEVYGRKPILLSGSAVFLIWNTGCGAAPNLESFLVFRLLSGFGACVADAIAGGLLSDLWRAEERGKAFAVYMAAPLLGPALGPIFGAFISEGANWKWVFWTTSIATGVGMVVAMPFFKETYEPKIRQTFAKKSQRQQQPMSTEKTTAFLTLMRANLQRPFRMLATQPIVQLLATYMGLLYGTMFLFLYMYPRMWEEHYHQSIRIGSLNYISAAIGYVVGVNVAGHLNDWIYAKLKARNGGVGKPEFRVPAMIVGTLLVPIGLIWWGWSGQARIHWIMPNIGCFIFTTGCYVCASCVSLFLIDTYVKYSASALSTALLTRSCAAAFFPLFAPYMFDRLGFGIAATVLAAAFSVFGMASIAILWFYGERIRSKSTYCTEFI</sequence>
<feature type="domain" description="Major facilitator superfamily (MFS) profile" evidence="6">
    <location>
        <begin position="74"/>
        <end position="501"/>
    </location>
</feature>